<proteinExistence type="predicted"/>
<organism evidence="2 3">
    <name type="scientific">Coniochaeta ligniaria NRRL 30616</name>
    <dbReference type="NCBI Taxonomy" id="1408157"/>
    <lineage>
        <taxon>Eukaryota</taxon>
        <taxon>Fungi</taxon>
        <taxon>Dikarya</taxon>
        <taxon>Ascomycota</taxon>
        <taxon>Pezizomycotina</taxon>
        <taxon>Sordariomycetes</taxon>
        <taxon>Sordariomycetidae</taxon>
        <taxon>Coniochaetales</taxon>
        <taxon>Coniochaetaceae</taxon>
        <taxon>Coniochaeta</taxon>
    </lineage>
</organism>
<dbReference type="AlphaFoldDB" id="A0A1J7J4I5"/>
<dbReference type="PANTHER" id="PTHR35896:SF3">
    <property type="entry name" value="MAJOR FACILITATOR SUPERFAMILY TRANSPORTER"/>
    <property type="match status" value="1"/>
</dbReference>
<dbReference type="InterPro" id="IPR053008">
    <property type="entry name" value="Phomopsin_biosynth_assoc"/>
</dbReference>
<gene>
    <name evidence="2" type="ORF">CONLIGDRAFT_709712</name>
</gene>
<reference evidence="2 3" key="1">
    <citation type="submission" date="2016-10" db="EMBL/GenBank/DDBJ databases">
        <title>Draft genome sequence of Coniochaeta ligniaria NRRL30616, a lignocellulolytic fungus for bioabatement of inhibitors in plant biomass hydrolysates.</title>
        <authorList>
            <consortium name="DOE Joint Genome Institute"/>
            <person name="Jimenez D.J."/>
            <person name="Hector R.E."/>
            <person name="Riley R."/>
            <person name="Sun H."/>
            <person name="Grigoriev I.V."/>
            <person name="Van Elsas J.D."/>
            <person name="Nichols N.N."/>
        </authorList>
    </citation>
    <scope>NUCLEOTIDE SEQUENCE [LARGE SCALE GENOMIC DNA]</scope>
    <source>
        <strain evidence="2 3">NRRL 30616</strain>
    </source>
</reference>
<sequence>MFVAGFFVAEHRLFTSQASSPTAATVQLDNATASVRANKTAIIDGVEVLGTQCGSNWQEAKAMGCHFDVMASRWYSTECFDQEVLDDMLAEPQVNWNFTWYADHEHTIVVPPEKVFRGEFDKVYPNNLFHIKHCLHLWRKLHHAVLTSRPVDEDILDYDHTIHCTKMIMDWVNPGFKRHSVTTAKSATPFSPSFGHHKPSTHPSSIKMRAVIVYTAFFAALAVAAPVFQTTNTHLEILERSQALPPIEEEDDYKKRSQALPPIEEEDDYKKRSQALPPIEEEDDYKKRSQALPPIEEEDDYKKRSQALPPIEEEDDYKK</sequence>
<evidence type="ECO:0000313" key="3">
    <source>
        <dbReference type="Proteomes" id="UP000182658"/>
    </source>
</evidence>
<dbReference type="OrthoDB" id="3501153at2759"/>
<accession>A0A1J7J4I5</accession>
<dbReference type="PANTHER" id="PTHR35896">
    <property type="entry name" value="IG-LIKE DOMAIN-CONTAINING PROTEIN"/>
    <property type="match status" value="1"/>
</dbReference>
<protein>
    <submittedName>
        <fullName evidence="2">Uncharacterized protein</fullName>
    </submittedName>
</protein>
<dbReference type="InParanoid" id="A0A1J7J4I5"/>
<dbReference type="Proteomes" id="UP000182658">
    <property type="component" value="Unassembled WGS sequence"/>
</dbReference>
<keyword evidence="3" id="KW-1185">Reference proteome</keyword>
<dbReference type="EMBL" id="KV875093">
    <property type="protein sequence ID" value="OIW34365.1"/>
    <property type="molecule type" value="Genomic_DNA"/>
</dbReference>
<evidence type="ECO:0000313" key="2">
    <source>
        <dbReference type="EMBL" id="OIW34365.1"/>
    </source>
</evidence>
<name>A0A1J7J4I5_9PEZI</name>
<feature type="region of interest" description="Disordered" evidence="1">
    <location>
        <begin position="246"/>
        <end position="319"/>
    </location>
</feature>
<dbReference type="STRING" id="1408157.A0A1J7J4I5"/>
<evidence type="ECO:0000256" key="1">
    <source>
        <dbReference type="SAM" id="MobiDB-lite"/>
    </source>
</evidence>